<name>A0A369LML1_9ACTN</name>
<dbReference type="Gene3D" id="1.10.10.10">
    <property type="entry name" value="Winged helix-like DNA-binding domain superfamily/Winged helix DNA-binding domain"/>
    <property type="match status" value="1"/>
</dbReference>
<dbReference type="AlphaFoldDB" id="A0A369LML1"/>
<accession>A0A369LML1</accession>
<organism evidence="1 3">
    <name type="scientific">Slackia isoflavoniconvertens</name>
    <dbReference type="NCBI Taxonomy" id="572010"/>
    <lineage>
        <taxon>Bacteria</taxon>
        <taxon>Bacillati</taxon>
        <taxon>Actinomycetota</taxon>
        <taxon>Coriobacteriia</taxon>
        <taxon>Eggerthellales</taxon>
        <taxon>Eggerthellaceae</taxon>
        <taxon>Slackia</taxon>
    </lineage>
</organism>
<reference evidence="4" key="2">
    <citation type="submission" date="2018-05" db="EMBL/GenBank/DDBJ databases">
        <title>Genome Sequencing of selected type strains of the family Eggerthellaceae.</title>
        <authorList>
            <person name="Danylec N."/>
            <person name="Stoll D.A."/>
            <person name="Doetsch A."/>
            <person name="Huch M."/>
        </authorList>
    </citation>
    <scope>NUCLEOTIDE SEQUENCE [LARGE SCALE GENOMIC DNA]</scope>
    <source>
        <strain evidence="4">DSM 22006</strain>
    </source>
</reference>
<dbReference type="Proteomes" id="UP000253975">
    <property type="component" value="Unassembled WGS sequence"/>
</dbReference>
<dbReference type="InterPro" id="IPR036390">
    <property type="entry name" value="WH_DNA-bd_sf"/>
</dbReference>
<evidence type="ECO:0000313" key="4">
    <source>
        <dbReference type="Proteomes" id="UP000271472"/>
    </source>
</evidence>
<dbReference type="EMBL" id="PPTO01000005">
    <property type="protein sequence ID" value="RDB59375.1"/>
    <property type="molecule type" value="Genomic_DNA"/>
</dbReference>
<comment type="caution">
    <text evidence="1">The sequence shown here is derived from an EMBL/GenBank/DDBJ whole genome shotgun (WGS) entry which is preliminary data.</text>
</comment>
<gene>
    <name evidence="1" type="ORF">C1881_04400</name>
    <name evidence="2" type="ORF">DMP05_05555</name>
</gene>
<sequence length="85" mass="9343">MRGETESQGVRLSSAQKRILGYISAETTLSDGVRCSKKELAKQAGCSVQTVDRAIFRLRKLGLVEVEECHAESGAQTANLYRAKR</sequence>
<protein>
    <submittedName>
        <fullName evidence="1">Uncharacterized protein</fullName>
    </submittedName>
</protein>
<dbReference type="GeneID" id="98662809"/>
<dbReference type="Proteomes" id="UP000271472">
    <property type="component" value="Unassembled WGS sequence"/>
</dbReference>
<evidence type="ECO:0000313" key="2">
    <source>
        <dbReference type="EMBL" id="RNM34836.1"/>
    </source>
</evidence>
<proteinExistence type="predicted"/>
<dbReference type="EMBL" id="QIBZ01000008">
    <property type="protein sequence ID" value="RNM34836.1"/>
    <property type="molecule type" value="Genomic_DNA"/>
</dbReference>
<dbReference type="InterPro" id="IPR036388">
    <property type="entry name" value="WH-like_DNA-bd_sf"/>
</dbReference>
<reference evidence="2" key="3">
    <citation type="journal article" date="2019" name="Microbiol. Resour. Announc.">
        <title>Draft Genome Sequences of Type Strains of Gordonibacter faecihominis, Paraeggerthella hongkongensis, Parvibacter caecicola,Slackia equolifaciens, Slackia faecicanis, and Slackia isoflavoniconvertens.</title>
        <authorList>
            <person name="Danylec N."/>
            <person name="Stoll D.A."/>
            <person name="Dotsch A."/>
            <person name="Huch M."/>
        </authorList>
    </citation>
    <scope>NUCLEOTIDE SEQUENCE</scope>
    <source>
        <strain evidence="2">DSM 22006</strain>
    </source>
</reference>
<dbReference type="SUPFAM" id="SSF46785">
    <property type="entry name" value="Winged helix' DNA-binding domain"/>
    <property type="match status" value="1"/>
</dbReference>
<dbReference type="RefSeq" id="WP_114615323.1">
    <property type="nucleotide sequence ID" value="NZ_DBFOJN010000061.1"/>
</dbReference>
<evidence type="ECO:0000313" key="1">
    <source>
        <dbReference type="EMBL" id="RDB59375.1"/>
    </source>
</evidence>
<keyword evidence="4" id="KW-1185">Reference proteome</keyword>
<evidence type="ECO:0000313" key="3">
    <source>
        <dbReference type="Proteomes" id="UP000253975"/>
    </source>
</evidence>
<reference evidence="1 3" key="1">
    <citation type="journal article" date="2018" name="Elife">
        <title>Discovery and characterization of a prevalent human gut bacterial enzyme sufficient for the inactivation of a family of plant toxins.</title>
        <authorList>
            <person name="Koppel N."/>
            <person name="Bisanz J.E."/>
            <person name="Pandelia M.E."/>
            <person name="Turnbaugh P.J."/>
            <person name="Balskus E.P."/>
        </authorList>
    </citation>
    <scope>NUCLEOTIDE SEQUENCE [LARGE SCALE GENOMIC DNA]</scope>
    <source>
        <strain evidence="1 3">OB21 GAM31</strain>
    </source>
</reference>